<dbReference type="AlphaFoldDB" id="A0A9P4ML31"/>
<sequence length="741" mass="81477">MRTPSPISKARPRSTTRNSSASSSLQHNLAKDVELSLNKTAKHYTWRDSTCSKVDNPTLRSHRSFSSARGSLRSLRHGQQEDIAEGHRASSLRRVMTTSSRRSKRSPLLVNLMAKRSTTKLQGPEEFFDDSSTSRSNSSPARASLQSLCKADSPRSKNSNASSHGSATPVKDHERRYTTEDSPARPSSPIPIPNSSPPPTIEFEIESGKMSPHCLFELGEPTTSDYVEPITVLPVDVSTSENVIINRKRSKRQIIKDELKALKEERIPRRSSNDHWRLRRASRTRPSKLPEPVLQHSIESELSSLIPGTNLPLEDPFDTSAPLAKSDSENGKVLNKDQQVSRLGLDGAIGQCRLFDEDPGLEQQLIGHLQSPRAGHIDAVSGQWVSNDPAARQTTPTRSCRIGSLHSYGNSSTGLHLPQQAAKELATGQVLLESDPGVLSPKTLRSELEASRKALERMEDRMASIEAELRKNASPDVTPTATKGRLRMFNNTKSSPIPKGLDQDDHQSQDSVTSSPITSDITSSKASYSSSQSLLEVQELFYPSDSETWDARPARPQNISEDADSAWSEAREHLQNMQKVASNGASPTEPLAESWTQVTGRNLRQPSEVSEEAGIYTGSLQETESMSEDDTSPAPMNVDPSEDDLYLPSMGSLEDFLRQHQERAVRYNEVFHENTTNVCPGPVAGHFGLGRATNVKTNSSRITYNSDALFPFAAEEPYGGGHIFEANRRTTEDAAVLQTSA</sequence>
<keyword evidence="3" id="KW-1185">Reference proteome</keyword>
<protein>
    <submittedName>
        <fullName evidence="2">Uncharacterized protein</fullName>
    </submittedName>
</protein>
<accession>A0A9P4ML31</accession>
<feature type="compositionally biased region" description="Basic and acidic residues" evidence="1">
    <location>
        <begin position="170"/>
        <end position="183"/>
    </location>
</feature>
<dbReference type="Proteomes" id="UP000799439">
    <property type="component" value="Unassembled WGS sequence"/>
</dbReference>
<feature type="compositionally biased region" description="Polar residues" evidence="1">
    <location>
        <begin position="594"/>
        <end position="608"/>
    </location>
</feature>
<dbReference type="EMBL" id="ML996084">
    <property type="protein sequence ID" value="KAF2153779.1"/>
    <property type="molecule type" value="Genomic_DNA"/>
</dbReference>
<feature type="region of interest" description="Disordered" evidence="1">
    <location>
        <begin position="466"/>
        <end position="529"/>
    </location>
</feature>
<feature type="compositionally biased region" description="Polar residues" evidence="1">
    <location>
        <begin position="575"/>
        <end position="586"/>
    </location>
</feature>
<feature type="region of interest" description="Disordered" evidence="1">
    <location>
        <begin position="547"/>
        <end position="640"/>
    </location>
</feature>
<feature type="compositionally biased region" description="Low complexity" evidence="1">
    <location>
        <begin position="131"/>
        <end position="144"/>
    </location>
</feature>
<feature type="compositionally biased region" description="Basic and acidic residues" evidence="1">
    <location>
        <begin position="78"/>
        <end position="88"/>
    </location>
</feature>
<comment type="caution">
    <text evidence="2">The sequence shown here is derived from an EMBL/GenBank/DDBJ whole genome shotgun (WGS) entry which is preliminary data.</text>
</comment>
<evidence type="ECO:0000256" key="1">
    <source>
        <dbReference type="SAM" id="MobiDB-lite"/>
    </source>
</evidence>
<feature type="compositionally biased region" description="Low complexity" evidence="1">
    <location>
        <begin position="510"/>
        <end position="529"/>
    </location>
</feature>
<dbReference type="OrthoDB" id="3911169at2759"/>
<evidence type="ECO:0000313" key="2">
    <source>
        <dbReference type="EMBL" id="KAF2153779.1"/>
    </source>
</evidence>
<evidence type="ECO:0000313" key="3">
    <source>
        <dbReference type="Proteomes" id="UP000799439"/>
    </source>
</evidence>
<feature type="compositionally biased region" description="Polar residues" evidence="1">
    <location>
        <begin position="50"/>
        <end position="69"/>
    </location>
</feature>
<feature type="compositionally biased region" description="Pro residues" evidence="1">
    <location>
        <begin position="186"/>
        <end position="200"/>
    </location>
</feature>
<organism evidence="2 3">
    <name type="scientific">Myriangium duriaei CBS 260.36</name>
    <dbReference type="NCBI Taxonomy" id="1168546"/>
    <lineage>
        <taxon>Eukaryota</taxon>
        <taxon>Fungi</taxon>
        <taxon>Dikarya</taxon>
        <taxon>Ascomycota</taxon>
        <taxon>Pezizomycotina</taxon>
        <taxon>Dothideomycetes</taxon>
        <taxon>Dothideomycetidae</taxon>
        <taxon>Myriangiales</taxon>
        <taxon>Myriangiaceae</taxon>
        <taxon>Myriangium</taxon>
    </lineage>
</organism>
<name>A0A9P4ML31_9PEZI</name>
<proteinExistence type="predicted"/>
<feature type="region of interest" description="Disordered" evidence="1">
    <location>
        <begin position="1"/>
        <end position="27"/>
    </location>
</feature>
<feature type="region of interest" description="Disordered" evidence="1">
    <location>
        <begin position="50"/>
        <end position="203"/>
    </location>
</feature>
<feature type="compositionally biased region" description="Polar residues" evidence="1">
    <location>
        <begin position="156"/>
        <end position="166"/>
    </location>
</feature>
<reference evidence="2" key="1">
    <citation type="journal article" date="2020" name="Stud. Mycol.">
        <title>101 Dothideomycetes genomes: a test case for predicting lifestyles and emergence of pathogens.</title>
        <authorList>
            <person name="Haridas S."/>
            <person name="Albert R."/>
            <person name="Binder M."/>
            <person name="Bloem J."/>
            <person name="Labutti K."/>
            <person name="Salamov A."/>
            <person name="Andreopoulos B."/>
            <person name="Baker S."/>
            <person name="Barry K."/>
            <person name="Bills G."/>
            <person name="Bluhm B."/>
            <person name="Cannon C."/>
            <person name="Castanera R."/>
            <person name="Culley D."/>
            <person name="Daum C."/>
            <person name="Ezra D."/>
            <person name="Gonzalez J."/>
            <person name="Henrissat B."/>
            <person name="Kuo A."/>
            <person name="Liang C."/>
            <person name="Lipzen A."/>
            <person name="Lutzoni F."/>
            <person name="Magnuson J."/>
            <person name="Mondo S."/>
            <person name="Nolan M."/>
            <person name="Ohm R."/>
            <person name="Pangilinan J."/>
            <person name="Park H.-J."/>
            <person name="Ramirez L."/>
            <person name="Alfaro M."/>
            <person name="Sun H."/>
            <person name="Tritt A."/>
            <person name="Yoshinaga Y."/>
            <person name="Zwiers L.-H."/>
            <person name="Turgeon B."/>
            <person name="Goodwin S."/>
            <person name="Spatafora J."/>
            <person name="Crous P."/>
            <person name="Grigoriev I."/>
        </authorList>
    </citation>
    <scope>NUCLEOTIDE SEQUENCE</scope>
    <source>
        <strain evidence="2">CBS 260.36</strain>
    </source>
</reference>
<feature type="compositionally biased region" description="Low complexity" evidence="1">
    <location>
        <begin position="13"/>
        <end position="24"/>
    </location>
</feature>
<gene>
    <name evidence="2" type="ORF">K461DRAFT_311837</name>
</gene>